<reference evidence="3 4" key="1">
    <citation type="journal article" date="2010" name="Stand. Genomic Sci.">
        <title>Complete genome sequence of Spirochaeta smaragdinae type strain (SEBR 4228).</title>
        <authorList>
            <person name="Mavromatis K."/>
            <person name="Yasawong M."/>
            <person name="Chertkov O."/>
            <person name="Lapidus A."/>
            <person name="Lucas S."/>
            <person name="Nolan M."/>
            <person name="Del Rio T.G."/>
            <person name="Tice H."/>
            <person name="Cheng J.F."/>
            <person name="Pitluck S."/>
            <person name="Liolios K."/>
            <person name="Ivanova N."/>
            <person name="Tapia R."/>
            <person name="Han C."/>
            <person name="Bruce D."/>
            <person name="Goodwin L."/>
            <person name="Pati A."/>
            <person name="Chen A."/>
            <person name="Palaniappan K."/>
            <person name="Land M."/>
            <person name="Hauser L."/>
            <person name="Chang Y.J."/>
            <person name="Jeffries C.D."/>
            <person name="Detter J.C."/>
            <person name="Rohde M."/>
            <person name="Brambilla E."/>
            <person name="Spring S."/>
            <person name="Goker M."/>
            <person name="Sikorski J."/>
            <person name="Woyke T."/>
            <person name="Bristow J."/>
            <person name="Eisen J.A."/>
            <person name="Markowitz V."/>
            <person name="Hugenholtz P."/>
            <person name="Klenk H.P."/>
            <person name="Kyrpides N.C."/>
        </authorList>
    </citation>
    <scope>NUCLEOTIDE SEQUENCE [LARGE SCALE GENOMIC DNA]</scope>
    <source>
        <strain evidence="4">DSM 11293 / JCM 15392 / SEBR 4228</strain>
    </source>
</reference>
<protein>
    <submittedName>
        <fullName evidence="3">Amidohydrolase</fullName>
    </submittedName>
</protein>
<accession>E1RB60</accession>
<gene>
    <name evidence="3" type="ordered locus">Spirs_0443</name>
</gene>
<dbReference type="Gene3D" id="2.30.40.10">
    <property type="entry name" value="Urease, subunit C, domain 1"/>
    <property type="match status" value="1"/>
</dbReference>
<dbReference type="InterPro" id="IPR032466">
    <property type="entry name" value="Metal_Hydrolase"/>
</dbReference>
<dbReference type="SUPFAM" id="SSF51556">
    <property type="entry name" value="Metallo-dependent hydrolases"/>
    <property type="match status" value="1"/>
</dbReference>
<feature type="domain" description="Amidohydrolase-related" evidence="2">
    <location>
        <begin position="60"/>
        <end position="417"/>
    </location>
</feature>
<dbReference type="CDD" id="cd01298">
    <property type="entry name" value="ATZ_TRZ_like"/>
    <property type="match status" value="1"/>
</dbReference>
<dbReference type="EMBL" id="CP002116">
    <property type="protein sequence ID" value="ADK79590.1"/>
    <property type="molecule type" value="Genomic_DNA"/>
</dbReference>
<dbReference type="AlphaFoldDB" id="E1RB60"/>
<dbReference type="HOGENOM" id="CLU_012358_2_1_12"/>
<dbReference type="Pfam" id="PF01979">
    <property type="entry name" value="Amidohydro_1"/>
    <property type="match status" value="1"/>
</dbReference>
<dbReference type="STRING" id="573413.Spirs_0443"/>
<evidence type="ECO:0000256" key="1">
    <source>
        <dbReference type="ARBA" id="ARBA00022801"/>
    </source>
</evidence>
<sequence length="451" mass="49499">MATTLIENGTILTVDDSNTVYKSGYVLVEDDHIVKVGQGDADERTRDEASKIIDASLMAVMPGMVNAHTHLFQSFLRGLADDKPLLKWLETAIWPVAKSMDSGNAGMAARLGILENIRGGATSVIDHQYIHTEPGVDDAVFAAAEDLGIRFRHAYGWADMNYHPTLQLTADYIISELERLYHGWHGKANGRLTFEPAPLIPWGCSNETMLKTWELVKAWKVGNHIHVAETREEIEMNLKDRGNRHIEWLDSLGILGPEMQLVHSVWLEDNELELVKKSGATVVHCPVSNMYLASGAARIPEMKDLGIHVALATDGPGSNNNQDMMETLKTTALLAKLSTLNAMALLPMDVIRFACRGGSHAFGQPQAIGSLEVGKKADIVLIDLDSPFAMPVHHADSAIVYNLGSASVDTVMVDGRILLEKKEFTDIDEEKVLSDARQSCSELFRRAGVAV</sequence>
<dbReference type="RefSeq" id="WP_013253054.1">
    <property type="nucleotide sequence ID" value="NC_014364.1"/>
</dbReference>
<dbReference type="InterPro" id="IPR050287">
    <property type="entry name" value="MTA/SAH_deaminase"/>
</dbReference>
<dbReference type="Proteomes" id="UP000002318">
    <property type="component" value="Chromosome"/>
</dbReference>
<name>E1RB60_SEDSS</name>
<dbReference type="KEGG" id="ssm:Spirs_0443"/>
<dbReference type="Gene3D" id="3.20.20.140">
    <property type="entry name" value="Metal-dependent hydrolases"/>
    <property type="match status" value="1"/>
</dbReference>
<dbReference type="OrthoDB" id="9807210at2"/>
<proteinExistence type="predicted"/>
<dbReference type="GO" id="GO:0016810">
    <property type="term" value="F:hydrolase activity, acting on carbon-nitrogen (but not peptide) bonds"/>
    <property type="evidence" value="ECO:0007669"/>
    <property type="project" value="InterPro"/>
</dbReference>
<evidence type="ECO:0000259" key="2">
    <source>
        <dbReference type="Pfam" id="PF01979"/>
    </source>
</evidence>
<dbReference type="eggNOG" id="COG0402">
    <property type="taxonomic scope" value="Bacteria"/>
</dbReference>
<dbReference type="SUPFAM" id="SSF51338">
    <property type="entry name" value="Composite domain of metallo-dependent hydrolases"/>
    <property type="match status" value="1"/>
</dbReference>
<keyword evidence="4" id="KW-1185">Reference proteome</keyword>
<evidence type="ECO:0000313" key="3">
    <source>
        <dbReference type="EMBL" id="ADK79590.1"/>
    </source>
</evidence>
<organism evidence="3 4">
    <name type="scientific">Sediminispirochaeta smaragdinae (strain DSM 11293 / JCM 15392 / SEBR 4228)</name>
    <name type="common">Spirochaeta smaragdinae</name>
    <dbReference type="NCBI Taxonomy" id="573413"/>
    <lineage>
        <taxon>Bacteria</taxon>
        <taxon>Pseudomonadati</taxon>
        <taxon>Spirochaetota</taxon>
        <taxon>Spirochaetia</taxon>
        <taxon>Spirochaetales</taxon>
        <taxon>Spirochaetaceae</taxon>
        <taxon>Sediminispirochaeta</taxon>
    </lineage>
</organism>
<evidence type="ECO:0000313" key="4">
    <source>
        <dbReference type="Proteomes" id="UP000002318"/>
    </source>
</evidence>
<dbReference type="InterPro" id="IPR006680">
    <property type="entry name" value="Amidohydro-rel"/>
</dbReference>
<dbReference type="PANTHER" id="PTHR43794">
    <property type="entry name" value="AMINOHYDROLASE SSNA-RELATED"/>
    <property type="match status" value="1"/>
</dbReference>
<dbReference type="InterPro" id="IPR011059">
    <property type="entry name" value="Metal-dep_hydrolase_composite"/>
</dbReference>
<dbReference type="PANTHER" id="PTHR43794:SF11">
    <property type="entry name" value="AMIDOHYDROLASE-RELATED DOMAIN-CONTAINING PROTEIN"/>
    <property type="match status" value="1"/>
</dbReference>
<keyword evidence="1" id="KW-0378">Hydrolase</keyword>